<dbReference type="AlphaFoldDB" id="A0A1Q9AK63"/>
<dbReference type="GO" id="GO:0004834">
    <property type="term" value="F:tryptophan synthase activity"/>
    <property type="evidence" value="ECO:0007669"/>
    <property type="project" value="UniProtKB-EC"/>
</dbReference>
<dbReference type="STRING" id="1672749.BJF92_08340"/>
<evidence type="ECO:0000256" key="3">
    <source>
        <dbReference type="ARBA" id="ARBA00012043"/>
    </source>
</evidence>
<evidence type="ECO:0000256" key="5">
    <source>
        <dbReference type="ARBA" id="ARBA00022822"/>
    </source>
</evidence>
<evidence type="ECO:0000256" key="6">
    <source>
        <dbReference type="ARBA" id="ARBA00023141"/>
    </source>
</evidence>
<dbReference type="OrthoDB" id="9804578at2"/>
<sequence length="295" mass="30310">MSIDKAGTSGASTGQEAAAGASAAEADAKPSLPAADSREPAQATLPAPLSASSTGRPLLSCYFPLGDPAIALDCLDLYAGEGVDVLEIGMAAPDPFLDGADVRASMARADRTRWRGDLDAVLDRLARLPNPPRTLLMTYVDPAHPGLSDTSLWRGIDSLLAVSRPNDPLAARLEASALSAGTALSAFVALPPSPSALMRARQAGFYVMLQAHDGPTGPRARLDPENSGRIASLRTEGVKAPVMLGFGISTGEQARAARDLGADGVVVGSQVLRAALAGPGALRLLLREMRSGLDA</sequence>
<name>A0A1Q9AK63_9HYPH</name>
<dbReference type="InterPro" id="IPR011060">
    <property type="entry name" value="RibuloseP-bd_barrel"/>
</dbReference>
<accession>A0A1Q9AK63</accession>
<dbReference type="InterPro" id="IPR013785">
    <property type="entry name" value="Aldolase_TIM"/>
</dbReference>
<dbReference type="UniPathway" id="UPA00035">
    <property type="reaction ID" value="UER00044"/>
</dbReference>
<evidence type="ECO:0000313" key="10">
    <source>
        <dbReference type="EMBL" id="OLP55666.1"/>
    </source>
</evidence>
<keyword evidence="7" id="KW-0456">Lyase</keyword>
<protein>
    <recommendedName>
        <fullName evidence="3">tryptophan synthase</fullName>
        <ecNumber evidence="3">4.2.1.20</ecNumber>
    </recommendedName>
</protein>
<evidence type="ECO:0000256" key="1">
    <source>
        <dbReference type="ARBA" id="ARBA00004733"/>
    </source>
</evidence>
<feature type="region of interest" description="Disordered" evidence="9">
    <location>
        <begin position="1"/>
        <end position="53"/>
    </location>
</feature>
<dbReference type="PANTHER" id="PTHR43406">
    <property type="entry name" value="TRYPTOPHAN SYNTHASE, ALPHA CHAIN"/>
    <property type="match status" value="1"/>
</dbReference>
<comment type="catalytic activity">
    <reaction evidence="8">
        <text>(1S,2R)-1-C-(indol-3-yl)glycerol 3-phosphate + L-serine = D-glyceraldehyde 3-phosphate + L-tryptophan + H2O</text>
        <dbReference type="Rhea" id="RHEA:10532"/>
        <dbReference type="ChEBI" id="CHEBI:15377"/>
        <dbReference type="ChEBI" id="CHEBI:33384"/>
        <dbReference type="ChEBI" id="CHEBI:57912"/>
        <dbReference type="ChEBI" id="CHEBI:58866"/>
        <dbReference type="ChEBI" id="CHEBI:59776"/>
        <dbReference type="EC" id="4.2.1.20"/>
    </reaction>
</comment>
<evidence type="ECO:0000256" key="7">
    <source>
        <dbReference type="ARBA" id="ARBA00023239"/>
    </source>
</evidence>
<dbReference type="SUPFAM" id="SSF51366">
    <property type="entry name" value="Ribulose-phoshate binding barrel"/>
    <property type="match status" value="1"/>
</dbReference>
<dbReference type="InterPro" id="IPR002028">
    <property type="entry name" value="Trp_synthase_suA"/>
</dbReference>
<dbReference type="Pfam" id="PF00290">
    <property type="entry name" value="Trp_syntA"/>
    <property type="match status" value="1"/>
</dbReference>
<evidence type="ECO:0000256" key="4">
    <source>
        <dbReference type="ARBA" id="ARBA00022605"/>
    </source>
</evidence>
<comment type="subunit">
    <text evidence="2">Tetramer of two alpha and two beta chains.</text>
</comment>
<keyword evidence="6" id="KW-0057">Aromatic amino acid biosynthesis</keyword>
<dbReference type="EC" id="4.2.1.20" evidence="3"/>
<dbReference type="EMBL" id="MKIO01000027">
    <property type="protein sequence ID" value="OLP55666.1"/>
    <property type="molecule type" value="Genomic_DNA"/>
</dbReference>
<feature type="compositionally biased region" description="Low complexity" evidence="9">
    <location>
        <begin position="1"/>
        <end position="25"/>
    </location>
</feature>
<evidence type="ECO:0000256" key="9">
    <source>
        <dbReference type="SAM" id="MobiDB-lite"/>
    </source>
</evidence>
<evidence type="ECO:0000256" key="2">
    <source>
        <dbReference type="ARBA" id="ARBA00011270"/>
    </source>
</evidence>
<dbReference type="PANTHER" id="PTHR43406:SF1">
    <property type="entry name" value="TRYPTOPHAN SYNTHASE ALPHA CHAIN, CHLOROPLASTIC"/>
    <property type="match status" value="1"/>
</dbReference>
<reference evidence="10 11" key="1">
    <citation type="submission" date="2016-09" db="EMBL/GenBank/DDBJ databases">
        <title>Rhizobium sp. nov., a novel species isolated from the rice rhizosphere.</title>
        <authorList>
            <person name="Zhao J."/>
            <person name="Zhang X."/>
        </authorList>
    </citation>
    <scope>NUCLEOTIDE SEQUENCE [LARGE SCALE GENOMIC DNA]</scope>
    <source>
        <strain evidence="10 11">MH17</strain>
    </source>
</reference>
<dbReference type="Gene3D" id="3.20.20.70">
    <property type="entry name" value="Aldolase class I"/>
    <property type="match status" value="1"/>
</dbReference>
<keyword evidence="5" id="KW-0822">Tryptophan biosynthesis</keyword>
<gene>
    <name evidence="10" type="ORF">BJF92_08340</name>
</gene>
<proteinExistence type="predicted"/>
<comment type="caution">
    <text evidence="10">The sequence shown here is derived from an EMBL/GenBank/DDBJ whole genome shotgun (WGS) entry which is preliminary data.</text>
</comment>
<evidence type="ECO:0000313" key="11">
    <source>
        <dbReference type="Proteomes" id="UP000186143"/>
    </source>
</evidence>
<keyword evidence="4" id="KW-0028">Amino-acid biosynthesis</keyword>
<organism evidence="10 11">
    <name type="scientific">Xaviernesmea rhizosphaerae</name>
    <dbReference type="NCBI Taxonomy" id="1672749"/>
    <lineage>
        <taxon>Bacteria</taxon>
        <taxon>Pseudomonadati</taxon>
        <taxon>Pseudomonadota</taxon>
        <taxon>Alphaproteobacteria</taxon>
        <taxon>Hyphomicrobiales</taxon>
        <taxon>Rhizobiaceae</taxon>
        <taxon>Rhizobium/Agrobacterium group</taxon>
        <taxon>Xaviernesmea</taxon>
    </lineage>
</organism>
<evidence type="ECO:0000256" key="8">
    <source>
        <dbReference type="ARBA" id="ARBA00049047"/>
    </source>
</evidence>
<dbReference type="RefSeq" id="WP_075634666.1">
    <property type="nucleotide sequence ID" value="NZ_MKIO01000027.1"/>
</dbReference>
<comment type="pathway">
    <text evidence="1">Amino-acid biosynthesis; L-tryptophan biosynthesis; L-tryptophan from chorismate: step 5/5.</text>
</comment>
<dbReference type="Proteomes" id="UP000186143">
    <property type="component" value="Unassembled WGS sequence"/>
</dbReference>
<dbReference type="GO" id="GO:0005829">
    <property type="term" value="C:cytosol"/>
    <property type="evidence" value="ECO:0007669"/>
    <property type="project" value="TreeGrafter"/>
</dbReference>